<accession>A0ABU0FBG8</accession>
<gene>
    <name evidence="5" type="ORF">J3R73_001747</name>
</gene>
<dbReference type="InterPro" id="IPR038261">
    <property type="entry name" value="GPP34-like_sf"/>
</dbReference>
<name>A0ABU0FBG8_9HYPH</name>
<dbReference type="RefSeq" id="WP_307425107.1">
    <property type="nucleotide sequence ID" value="NZ_JAUSVK010000001.1"/>
</dbReference>
<protein>
    <recommendedName>
        <fullName evidence="7">GPP34 family phosphoprotein</fullName>
    </recommendedName>
</protein>
<evidence type="ECO:0000313" key="5">
    <source>
        <dbReference type="EMBL" id="MDQ0391955.1"/>
    </source>
</evidence>
<evidence type="ECO:0000256" key="2">
    <source>
        <dbReference type="ARBA" id="ARBA00023034"/>
    </source>
</evidence>
<evidence type="ECO:0000256" key="3">
    <source>
        <dbReference type="ARBA" id="ARBA00023121"/>
    </source>
</evidence>
<proteinExistence type="predicted"/>
<dbReference type="Gene3D" id="1.10.3630.10">
    <property type="entry name" value="yeast vps74-n-term truncation variant domain like"/>
    <property type="match status" value="1"/>
</dbReference>
<dbReference type="EMBL" id="JAUSVK010000001">
    <property type="protein sequence ID" value="MDQ0391955.1"/>
    <property type="molecule type" value="Genomic_DNA"/>
</dbReference>
<dbReference type="Pfam" id="PF05719">
    <property type="entry name" value="GPP34"/>
    <property type="match status" value="1"/>
</dbReference>
<comment type="caution">
    <text evidence="5">The sequence shown here is derived from an EMBL/GenBank/DDBJ whole genome shotgun (WGS) entry which is preliminary data.</text>
</comment>
<dbReference type="InterPro" id="IPR008628">
    <property type="entry name" value="GPP34-like"/>
</dbReference>
<evidence type="ECO:0008006" key="7">
    <source>
        <dbReference type="Google" id="ProtNLM"/>
    </source>
</evidence>
<sequence length="222" mass="24601">MTDIKYLTLADEIVVLMLDDASGELKSECVAVAPVAIVGGILMELALLGRIDTDLHSLFLVDATPVGDELLDSTLDIIKSEPEQHPSAWWIERLANRPVDYVNWILRRLVSAGVLREEQRKFLWVFSRRAYPQVSGLEGREAKARLTAVLYSGEVPDPRDTLLLGLAKATEVLYAMFSRQEMASLSDRIDEVVSLEEMGRSVSLVSSQIREAMAAVLLAGYP</sequence>
<keyword evidence="6" id="KW-1185">Reference proteome</keyword>
<keyword evidence="2" id="KW-0333">Golgi apparatus</keyword>
<evidence type="ECO:0000313" key="6">
    <source>
        <dbReference type="Proteomes" id="UP001237448"/>
    </source>
</evidence>
<comment type="subcellular location">
    <subcellularLocation>
        <location evidence="1">Golgi apparatus membrane</location>
        <topology evidence="1">Peripheral membrane protein</topology>
        <orientation evidence="1">Cytoplasmic side</orientation>
    </subcellularLocation>
</comment>
<reference evidence="5 6" key="1">
    <citation type="submission" date="2023-07" db="EMBL/GenBank/DDBJ databases">
        <title>Genomic Encyclopedia of Type Strains, Phase IV (KMG-IV): sequencing the most valuable type-strain genomes for metagenomic binning, comparative biology and taxonomic classification.</title>
        <authorList>
            <person name="Goeker M."/>
        </authorList>
    </citation>
    <scope>NUCLEOTIDE SEQUENCE [LARGE SCALE GENOMIC DNA]</scope>
    <source>
        <strain evidence="5 6">DSM 5896</strain>
    </source>
</reference>
<keyword evidence="4" id="KW-0472">Membrane</keyword>
<dbReference type="PANTHER" id="PTHR12704">
    <property type="entry name" value="TRANS-GOLGI PROTEIN GMX33"/>
    <property type="match status" value="1"/>
</dbReference>
<organism evidence="5 6">
    <name type="scientific">Labrys monachus</name>
    <dbReference type="NCBI Taxonomy" id="217067"/>
    <lineage>
        <taxon>Bacteria</taxon>
        <taxon>Pseudomonadati</taxon>
        <taxon>Pseudomonadota</taxon>
        <taxon>Alphaproteobacteria</taxon>
        <taxon>Hyphomicrobiales</taxon>
        <taxon>Xanthobacteraceae</taxon>
        <taxon>Labrys</taxon>
    </lineage>
</organism>
<dbReference type="PANTHER" id="PTHR12704:SF2">
    <property type="entry name" value="GOLGI PHOSPHOPROTEIN 3 HOMOLOG SAURON"/>
    <property type="match status" value="1"/>
</dbReference>
<keyword evidence="3" id="KW-0446">Lipid-binding</keyword>
<dbReference type="Proteomes" id="UP001237448">
    <property type="component" value="Unassembled WGS sequence"/>
</dbReference>
<evidence type="ECO:0000256" key="4">
    <source>
        <dbReference type="ARBA" id="ARBA00023136"/>
    </source>
</evidence>
<evidence type="ECO:0000256" key="1">
    <source>
        <dbReference type="ARBA" id="ARBA00004255"/>
    </source>
</evidence>